<evidence type="ECO:0000313" key="1">
    <source>
        <dbReference type="EMBL" id="OUS44760.1"/>
    </source>
</evidence>
<reference evidence="1" key="1">
    <citation type="submission" date="2017-04" db="EMBL/GenBank/DDBJ databases">
        <title>Population genomics of picophytoplankton unveils novel chromosome hypervariability.</title>
        <authorList>
            <consortium name="DOE Joint Genome Institute"/>
            <person name="Blanc-Mathieu R."/>
            <person name="Krasovec M."/>
            <person name="Hebrard M."/>
            <person name="Yau S."/>
            <person name="Desgranges E."/>
            <person name="Martin J."/>
            <person name="Schackwitz W."/>
            <person name="Kuo A."/>
            <person name="Salin G."/>
            <person name="Donnadieu C."/>
            <person name="Desdevises Y."/>
            <person name="Sanchez-Ferandin S."/>
            <person name="Moreau H."/>
            <person name="Rivals E."/>
            <person name="Grigoriev I.V."/>
            <person name="Grimsley N."/>
            <person name="Eyre-Walker A."/>
            <person name="Piganeau G."/>
        </authorList>
    </citation>
    <scope>NUCLEOTIDE SEQUENCE [LARGE SCALE GENOMIC DNA]</scope>
    <source>
        <strain evidence="1">RCC 1115</strain>
    </source>
</reference>
<organism evidence="1">
    <name type="scientific">Ostreococcus tauri</name>
    <name type="common">Marine green alga</name>
    <dbReference type="NCBI Taxonomy" id="70448"/>
    <lineage>
        <taxon>Eukaryota</taxon>
        <taxon>Viridiplantae</taxon>
        <taxon>Chlorophyta</taxon>
        <taxon>Mamiellophyceae</taxon>
        <taxon>Mamiellales</taxon>
        <taxon>Bathycoccaceae</taxon>
        <taxon>Ostreococcus</taxon>
    </lineage>
</organism>
<sequence>MEQNPSMFECGFDFYYKTRRKLNAFDSVPSEQWNFIRQTRPEVKAISGDNGEKEIVLGVRSDDRKDFTETFWLGFDGNLYLSNLKYDQFSALVLAWLVLIDQEIPFRASFDGLRDDVRNTALKLAKSILPSLRLPEWLPASGAEATIFRPESLDFRK</sequence>
<accession>A0A1Y5I5D0</accession>
<dbReference type="Proteomes" id="UP000195557">
    <property type="component" value="Unassembled WGS sequence"/>
</dbReference>
<name>A0A1Y5I5D0_OSTTA</name>
<proteinExistence type="predicted"/>
<protein>
    <submittedName>
        <fullName evidence="1">Uncharacterized protein</fullName>
    </submittedName>
</protein>
<gene>
    <name evidence="1" type="ORF">BE221DRAFT_200729</name>
</gene>
<dbReference type="EMBL" id="KZ155803">
    <property type="protein sequence ID" value="OUS44760.1"/>
    <property type="molecule type" value="Genomic_DNA"/>
</dbReference>
<dbReference type="AlphaFoldDB" id="A0A1Y5I5D0"/>